<evidence type="ECO:0000259" key="2">
    <source>
        <dbReference type="Pfam" id="PF08327"/>
    </source>
</evidence>
<keyword evidence="4" id="KW-1185">Reference proteome</keyword>
<dbReference type="CDD" id="cd07812">
    <property type="entry name" value="SRPBCC"/>
    <property type="match status" value="1"/>
</dbReference>
<comment type="caution">
    <text evidence="3">The sequence shown here is derived from an EMBL/GenBank/DDBJ whole genome shotgun (WGS) entry which is preliminary data.</text>
</comment>
<comment type="similarity">
    <text evidence="1">Belongs to the AHA1 family.</text>
</comment>
<dbReference type="InterPro" id="IPR023393">
    <property type="entry name" value="START-like_dom_sf"/>
</dbReference>
<gene>
    <name evidence="3" type="ORF">J2S17_005496</name>
</gene>
<feature type="domain" description="Activator of Hsp90 ATPase homologue 1/2-like C-terminal" evidence="2">
    <location>
        <begin position="16"/>
        <end position="133"/>
    </location>
</feature>
<dbReference type="Proteomes" id="UP001238088">
    <property type="component" value="Unassembled WGS sequence"/>
</dbReference>
<name>A0ABU0AQL8_9BACI</name>
<dbReference type="Gene3D" id="3.30.530.20">
    <property type="match status" value="1"/>
</dbReference>
<reference evidence="3 4" key="1">
    <citation type="submission" date="2023-07" db="EMBL/GenBank/DDBJ databases">
        <title>Genomic Encyclopedia of Type Strains, Phase IV (KMG-IV): sequencing the most valuable type-strain genomes for metagenomic binning, comparative biology and taxonomic classification.</title>
        <authorList>
            <person name="Goeker M."/>
        </authorList>
    </citation>
    <scope>NUCLEOTIDE SEQUENCE [LARGE SCALE GENOMIC DNA]</scope>
    <source>
        <strain evidence="3 4">DSM 23494</strain>
    </source>
</reference>
<sequence>MKEIHCYSFELEIDSNIDLVFECLNKDEHVLKWNSQIIENIYDGSENDLEEGSTFITRQKIGKKVYELQGLYTKYNPPYQAKVETETKEGVSKTEYILEETSEGTKFIVNVYLVPSSWIYKVMTNMFKWSFKHVYDEQFNNFKEYVYQIEYERDK</sequence>
<dbReference type="InterPro" id="IPR013538">
    <property type="entry name" value="ASHA1/2-like_C"/>
</dbReference>
<protein>
    <submittedName>
        <fullName evidence="3">Uncharacterized protein YndB with AHSA1/START domain</fullName>
    </submittedName>
</protein>
<dbReference type="Pfam" id="PF08327">
    <property type="entry name" value="AHSA1"/>
    <property type="match status" value="1"/>
</dbReference>
<evidence type="ECO:0000256" key="1">
    <source>
        <dbReference type="ARBA" id="ARBA00006817"/>
    </source>
</evidence>
<evidence type="ECO:0000313" key="3">
    <source>
        <dbReference type="EMBL" id="MDQ0273564.1"/>
    </source>
</evidence>
<organism evidence="3 4">
    <name type="scientific">Cytobacillus purgationiresistens</name>
    <dbReference type="NCBI Taxonomy" id="863449"/>
    <lineage>
        <taxon>Bacteria</taxon>
        <taxon>Bacillati</taxon>
        <taxon>Bacillota</taxon>
        <taxon>Bacilli</taxon>
        <taxon>Bacillales</taxon>
        <taxon>Bacillaceae</taxon>
        <taxon>Cytobacillus</taxon>
    </lineage>
</organism>
<accession>A0ABU0AQL8</accession>
<dbReference type="EMBL" id="JAUSUB010000043">
    <property type="protein sequence ID" value="MDQ0273564.1"/>
    <property type="molecule type" value="Genomic_DNA"/>
</dbReference>
<evidence type="ECO:0000313" key="4">
    <source>
        <dbReference type="Proteomes" id="UP001238088"/>
    </source>
</evidence>
<dbReference type="RefSeq" id="WP_307479831.1">
    <property type="nucleotide sequence ID" value="NZ_JAUSUB010000043.1"/>
</dbReference>
<proteinExistence type="inferred from homology"/>
<dbReference type="SUPFAM" id="SSF55961">
    <property type="entry name" value="Bet v1-like"/>
    <property type="match status" value="1"/>
</dbReference>